<proteinExistence type="predicted"/>
<reference evidence="4" key="1">
    <citation type="submission" date="2021-01" db="UniProtKB">
        <authorList>
            <consortium name="EnsemblPlants"/>
        </authorList>
    </citation>
    <scope>IDENTIFICATION</scope>
</reference>
<keyword evidence="1 2" id="KW-0732">Signal</keyword>
<dbReference type="Pfam" id="PF04043">
    <property type="entry name" value="PMEI"/>
    <property type="match status" value="1"/>
</dbReference>
<dbReference type="AlphaFoldDB" id="A0A7N0U7Y6"/>
<evidence type="ECO:0000259" key="3">
    <source>
        <dbReference type="SMART" id="SM00856"/>
    </source>
</evidence>
<sequence length="199" mass="20782">MEPPQRCLLALSPVLIFLLSPISASASVPSAPSNGVDFIRTSCSGTLYLNLCYATLSPFAGSINNSQAQLAEAAISVSLKKSKTAAAYVTRQKDAVDSKAAVPVEDCVSTLTDAVDQTRDSLKLMKEIAGMPNESAKFKASNVQTWMSAALTNQGTCIDGLEEAAAADGPVKAEVIRRAGVAKKVTSNALALINKYVNA</sequence>
<dbReference type="Proteomes" id="UP000594263">
    <property type="component" value="Unplaced"/>
</dbReference>
<dbReference type="SMART" id="SM00856">
    <property type="entry name" value="PMEI"/>
    <property type="match status" value="1"/>
</dbReference>
<dbReference type="InterPro" id="IPR035513">
    <property type="entry name" value="Invertase/methylesterase_inhib"/>
</dbReference>
<dbReference type="EnsemblPlants" id="Kaladp0057s0143.1.v1.1">
    <property type="protein sequence ID" value="Kaladp0057s0143.1.v1.1.CDS.1"/>
    <property type="gene ID" value="Kaladp0057s0143.v1.1"/>
</dbReference>
<name>A0A7N0U7Y6_KALFE</name>
<evidence type="ECO:0000256" key="1">
    <source>
        <dbReference type="ARBA" id="ARBA00022729"/>
    </source>
</evidence>
<dbReference type="GO" id="GO:0004857">
    <property type="term" value="F:enzyme inhibitor activity"/>
    <property type="evidence" value="ECO:0007669"/>
    <property type="project" value="InterPro"/>
</dbReference>
<evidence type="ECO:0000313" key="4">
    <source>
        <dbReference type="EnsemblPlants" id="Kaladp0057s0143.1.v1.1.CDS.1"/>
    </source>
</evidence>
<dbReference type="PANTHER" id="PTHR31080">
    <property type="entry name" value="PECTINESTERASE INHIBITOR-LIKE"/>
    <property type="match status" value="1"/>
</dbReference>
<accession>A0A7N0U7Y6</accession>
<dbReference type="NCBIfam" id="TIGR01614">
    <property type="entry name" value="PME_inhib"/>
    <property type="match status" value="1"/>
</dbReference>
<dbReference type="Gene3D" id="1.20.140.40">
    <property type="entry name" value="Invertase/pectin methylesterase inhibitor family protein"/>
    <property type="match status" value="1"/>
</dbReference>
<organism evidence="4 5">
    <name type="scientific">Kalanchoe fedtschenkoi</name>
    <name type="common">Lavender scallops</name>
    <name type="synonym">South American air plant</name>
    <dbReference type="NCBI Taxonomy" id="63787"/>
    <lineage>
        <taxon>Eukaryota</taxon>
        <taxon>Viridiplantae</taxon>
        <taxon>Streptophyta</taxon>
        <taxon>Embryophyta</taxon>
        <taxon>Tracheophyta</taxon>
        <taxon>Spermatophyta</taxon>
        <taxon>Magnoliopsida</taxon>
        <taxon>eudicotyledons</taxon>
        <taxon>Gunneridae</taxon>
        <taxon>Pentapetalae</taxon>
        <taxon>Saxifragales</taxon>
        <taxon>Crassulaceae</taxon>
        <taxon>Kalanchoe</taxon>
    </lineage>
</organism>
<feature type="signal peptide" evidence="2">
    <location>
        <begin position="1"/>
        <end position="26"/>
    </location>
</feature>
<protein>
    <recommendedName>
        <fullName evidence="3">Pectinesterase inhibitor domain-containing protein</fullName>
    </recommendedName>
</protein>
<dbReference type="PANTHER" id="PTHR31080:SF64">
    <property type="entry name" value="PLANT INVERTASE_PECTIN METHYLESTERASE INHIBITOR SUPERFAMILY PROTEIN"/>
    <property type="match status" value="1"/>
</dbReference>
<keyword evidence="5" id="KW-1185">Reference proteome</keyword>
<feature type="chain" id="PRO_5029445952" description="Pectinesterase inhibitor domain-containing protein" evidence="2">
    <location>
        <begin position="27"/>
        <end position="199"/>
    </location>
</feature>
<feature type="domain" description="Pectinesterase inhibitor" evidence="3">
    <location>
        <begin position="34"/>
        <end position="192"/>
    </location>
</feature>
<evidence type="ECO:0000313" key="5">
    <source>
        <dbReference type="Proteomes" id="UP000594263"/>
    </source>
</evidence>
<evidence type="ECO:0000256" key="2">
    <source>
        <dbReference type="SAM" id="SignalP"/>
    </source>
</evidence>
<dbReference type="OMA" id="KDIHDEP"/>
<dbReference type="SUPFAM" id="SSF101148">
    <property type="entry name" value="Plant invertase/pectin methylesterase inhibitor"/>
    <property type="match status" value="1"/>
</dbReference>
<dbReference type="InterPro" id="IPR051955">
    <property type="entry name" value="PME_Inhibitor"/>
</dbReference>
<dbReference type="Gramene" id="Kaladp0057s0143.1.v1.1">
    <property type="protein sequence ID" value="Kaladp0057s0143.1.v1.1.CDS.1"/>
    <property type="gene ID" value="Kaladp0057s0143.v1.1"/>
</dbReference>
<dbReference type="InterPro" id="IPR006501">
    <property type="entry name" value="Pectinesterase_inhib_dom"/>
</dbReference>
<dbReference type="CDD" id="cd15798">
    <property type="entry name" value="PMEI-like_3"/>
    <property type="match status" value="1"/>
</dbReference>